<sequence>MPCSVYFVSTLLHLFTATAIAGERNNEKAVLVFIDQPEGKVPQIFNLVQQWELSPFAEQHLFYGRLKGGLSKLKKRRQLFRDIKQLMERLQPTHIFVGNDRRIEFQYAMHIASSSGKRAVGHYMDEGTFTYVGRQASSGMGDVVVDNLLKKLFYGLWWKNPLTVGESAWISEIHVAFPELIDPRLRSKTVHCLSAQSFQSASLKQLSRMMLQENGVNEEQVRLLDVLITLPHESLFEKNNGYKEKILTLTAELKGNVAVKYHPRNSCEDALGLKQYGVELLPSSVSYEAILPLLKREVRIIGDVSSTLLLTRWLRPEIEAISYRNGTENSRFEQLFSDLGIQVR</sequence>
<evidence type="ECO:0000313" key="3">
    <source>
        <dbReference type="Proteomes" id="UP000760472"/>
    </source>
</evidence>
<evidence type="ECO:0000256" key="1">
    <source>
        <dbReference type="SAM" id="SignalP"/>
    </source>
</evidence>
<organism evidence="2 3">
    <name type="scientific">Amphritea pacifica</name>
    <dbReference type="NCBI Taxonomy" id="2811233"/>
    <lineage>
        <taxon>Bacteria</taxon>
        <taxon>Pseudomonadati</taxon>
        <taxon>Pseudomonadota</taxon>
        <taxon>Gammaproteobacteria</taxon>
        <taxon>Oceanospirillales</taxon>
        <taxon>Oceanospirillaceae</taxon>
        <taxon>Amphritea</taxon>
    </lineage>
</organism>
<proteinExistence type="predicted"/>
<keyword evidence="3" id="KW-1185">Reference proteome</keyword>
<feature type="chain" id="PRO_5047526112" evidence="1">
    <location>
        <begin position="22"/>
        <end position="344"/>
    </location>
</feature>
<gene>
    <name evidence="2" type="ORF">JW498_13435</name>
</gene>
<dbReference type="EMBL" id="JAFFZP010000021">
    <property type="protein sequence ID" value="MBN0988370.1"/>
    <property type="molecule type" value="Genomic_DNA"/>
</dbReference>
<dbReference type="Proteomes" id="UP000760472">
    <property type="component" value="Unassembled WGS sequence"/>
</dbReference>
<dbReference type="RefSeq" id="WP_205213843.1">
    <property type="nucleotide sequence ID" value="NZ_JAFFZP010000021.1"/>
</dbReference>
<keyword evidence="1" id="KW-0732">Signal</keyword>
<name>A0ABS2W9I5_9GAMM</name>
<evidence type="ECO:0000313" key="2">
    <source>
        <dbReference type="EMBL" id="MBN0988370.1"/>
    </source>
</evidence>
<accession>A0ABS2W9I5</accession>
<feature type="signal peptide" evidence="1">
    <location>
        <begin position="1"/>
        <end position="21"/>
    </location>
</feature>
<reference evidence="2 3" key="1">
    <citation type="submission" date="2021-02" db="EMBL/GenBank/DDBJ databases">
        <title>A novel species of genus Amphritea isolated from a fishpond in China.</title>
        <authorList>
            <person name="Lu H."/>
        </authorList>
    </citation>
    <scope>NUCLEOTIDE SEQUENCE [LARGE SCALE GENOMIC DNA]</scope>
    <source>
        <strain evidence="2 3">RP18W</strain>
    </source>
</reference>
<comment type="caution">
    <text evidence="2">The sequence shown here is derived from an EMBL/GenBank/DDBJ whole genome shotgun (WGS) entry which is preliminary data.</text>
</comment>
<protein>
    <submittedName>
        <fullName evidence="2">Uncharacterized protein</fullName>
    </submittedName>
</protein>
<dbReference type="Pfam" id="PF07388">
    <property type="entry name" value="A-2_8-polyST"/>
    <property type="match status" value="1"/>
</dbReference>
<dbReference type="InterPro" id="IPR010866">
    <property type="entry name" value="A-2_8-polyST"/>
</dbReference>